<feature type="domain" description="PucR C-terminal helix-turn-helix" evidence="1">
    <location>
        <begin position="317"/>
        <end position="374"/>
    </location>
</feature>
<dbReference type="AlphaFoldDB" id="A0A9W6R0D6"/>
<evidence type="ECO:0000313" key="2">
    <source>
        <dbReference type="EMBL" id="GLY65327.1"/>
    </source>
</evidence>
<reference evidence="2" key="1">
    <citation type="submission" date="2023-03" db="EMBL/GenBank/DDBJ databases">
        <title>Amycolatopsis taiwanensis NBRC 103393.</title>
        <authorList>
            <person name="Ichikawa N."/>
            <person name="Sato H."/>
            <person name="Tonouchi N."/>
        </authorList>
    </citation>
    <scope>NUCLEOTIDE SEQUENCE</scope>
    <source>
        <strain evidence="2">NBRC 103393</strain>
    </source>
</reference>
<dbReference type="InterPro" id="IPR042070">
    <property type="entry name" value="PucR_C-HTH_sf"/>
</dbReference>
<dbReference type="Proteomes" id="UP001165136">
    <property type="component" value="Unassembled WGS sequence"/>
</dbReference>
<keyword evidence="3" id="KW-1185">Reference proteome</keyword>
<dbReference type="InterPro" id="IPR025736">
    <property type="entry name" value="PucR_C-HTH_dom"/>
</dbReference>
<dbReference type="Gene3D" id="1.10.10.2840">
    <property type="entry name" value="PucR C-terminal helix-turn-helix domain"/>
    <property type="match status" value="1"/>
</dbReference>
<comment type="caution">
    <text evidence="2">The sequence shown here is derived from an EMBL/GenBank/DDBJ whole genome shotgun (WGS) entry which is preliminary data.</text>
</comment>
<accession>A0A9W6R0D6</accession>
<name>A0A9W6R0D6_9PSEU</name>
<evidence type="ECO:0000313" key="3">
    <source>
        <dbReference type="Proteomes" id="UP001165136"/>
    </source>
</evidence>
<dbReference type="PANTHER" id="PTHR33744:SF17">
    <property type="entry name" value="CONSERVED PROTEIN"/>
    <property type="match status" value="1"/>
</dbReference>
<dbReference type="InterPro" id="IPR051448">
    <property type="entry name" value="CdaR-like_regulators"/>
</dbReference>
<dbReference type="EMBL" id="BSTI01000004">
    <property type="protein sequence ID" value="GLY65327.1"/>
    <property type="molecule type" value="Genomic_DNA"/>
</dbReference>
<sequence>MTDTADLFGLAQDLAGLLGCPVTIEDPDTIVVAYAGDHHGADTVRVETILNRQVPARYRQAIDRAGVFDRLRQTDEVIVVDLPEMSMTPRAVVALRSGRELLGSIWAALDAPPTPQQAAVLETAAPVIARHVRLARRAADQAASERDALLARLLAGGEVAVRAAGEAGLGERLVVVALRGHSPLDAEKLDGPLTLHLRAVAPQSICALRQDTLYCVMASGSAQRIIGDFLTRVSGGRDVVAGIGEAVGAGDLPRSAALAAEVAGALVRRRSPSVVAGLPEVFTDLLVDRLRGFLMAHADASPLTVLEKHDEEHETGLVPAVDAFLTESENVLRAAQALHVHPNTIRNRIRRAREVCGVDPEDPATKLALMVHLAVRRSPGPL</sequence>
<dbReference type="RefSeq" id="WP_063628853.1">
    <property type="nucleotide sequence ID" value="NZ_BSTI01000004.1"/>
</dbReference>
<proteinExistence type="predicted"/>
<protein>
    <recommendedName>
        <fullName evidence="1">PucR C-terminal helix-turn-helix domain-containing protein</fullName>
    </recommendedName>
</protein>
<organism evidence="2 3">
    <name type="scientific">Amycolatopsis taiwanensis</name>
    <dbReference type="NCBI Taxonomy" id="342230"/>
    <lineage>
        <taxon>Bacteria</taxon>
        <taxon>Bacillati</taxon>
        <taxon>Actinomycetota</taxon>
        <taxon>Actinomycetes</taxon>
        <taxon>Pseudonocardiales</taxon>
        <taxon>Pseudonocardiaceae</taxon>
        <taxon>Amycolatopsis</taxon>
    </lineage>
</organism>
<dbReference type="Pfam" id="PF13556">
    <property type="entry name" value="HTH_30"/>
    <property type="match status" value="1"/>
</dbReference>
<dbReference type="PANTHER" id="PTHR33744">
    <property type="entry name" value="CARBOHYDRATE DIACID REGULATOR"/>
    <property type="match status" value="1"/>
</dbReference>
<gene>
    <name evidence="2" type="ORF">Atai01_19460</name>
</gene>
<evidence type="ECO:0000259" key="1">
    <source>
        <dbReference type="Pfam" id="PF13556"/>
    </source>
</evidence>